<dbReference type="Proteomes" id="UP001488838">
    <property type="component" value="Unassembled WGS sequence"/>
</dbReference>
<evidence type="ECO:0000256" key="8">
    <source>
        <dbReference type="SAM" id="MobiDB-lite"/>
    </source>
</evidence>
<dbReference type="PROSITE" id="PS50157">
    <property type="entry name" value="ZINC_FINGER_C2H2_2"/>
    <property type="match status" value="3"/>
</dbReference>
<evidence type="ECO:0000259" key="9">
    <source>
        <dbReference type="PROSITE" id="PS50157"/>
    </source>
</evidence>
<dbReference type="GO" id="GO:0000978">
    <property type="term" value="F:RNA polymerase II cis-regulatory region sequence-specific DNA binding"/>
    <property type="evidence" value="ECO:0007669"/>
    <property type="project" value="TreeGrafter"/>
</dbReference>
<feature type="non-terminal residue" evidence="10">
    <location>
        <position position="245"/>
    </location>
</feature>
<keyword evidence="5" id="KW-0805">Transcription regulation</keyword>
<evidence type="ECO:0000256" key="3">
    <source>
        <dbReference type="ARBA" id="ARBA00022771"/>
    </source>
</evidence>
<feature type="compositionally biased region" description="Basic and acidic residues" evidence="8">
    <location>
        <begin position="129"/>
        <end position="138"/>
    </location>
</feature>
<dbReference type="AlphaFoldDB" id="A0AAW0JR59"/>
<evidence type="ECO:0000256" key="1">
    <source>
        <dbReference type="ARBA" id="ARBA00022723"/>
    </source>
</evidence>
<evidence type="ECO:0000313" key="11">
    <source>
        <dbReference type="Proteomes" id="UP001488838"/>
    </source>
</evidence>
<dbReference type="PANTHER" id="PTHR23226">
    <property type="entry name" value="ZINC FINGER AND SCAN DOMAIN-CONTAINING"/>
    <property type="match status" value="1"/>
</dbReference>
<keyword evidence="1" id="KW-0479">Metal-binding</keyword>
<dbReference type="InterPro" id="IPR013087">
    <property type="entry name" value="Znf_C2H2_type"/>
</dbReference>
<keyword evidence="4" id="KW-0862">Zinc</keyword>
<dbReference type="FunFam" id="3.30.160.60:FF:002343">
    <property type="entry name" value="Zinc finger protein 33A"/>
    <property type="match status" value="2"/>
</dbReference>
<dbReference type="EMBL" id="JBBHLL010000022">
    <property type="protein sequence ID" value="KAK7829260.1"/>
    <property type="molecule type" value="Genomic_DNA"/>
</dbReference>
<accession>A0AAW0JR59</accession>
<evidence type="ECO:0000256" key="7">
    <source>
        <dbReference type="PROSITE-ProRule" id="PRU00042"/>
    </source>
</evidence>
<evidence type="ECO:0000256" key="6">
    <source>
        <dbReference type="ARBA" id="ARBA00023163"/>
    </source>
</evidence>
<dbReference type="GO" id="GO:0000981">
    <property type="term" value="F:DNA-binding transcription factor activity, RNA polymerase II-specific"/>
    <property type="evidence" value="ECO:0007669"/>
    <property type="project" value="TreeGrafter"/>
</dbReference>
<dbReference type="Gene3D" id="3.30.160.60">
    <property type="entry name" value="Classic Zinc Finger"/>
    <property type="match status" value="3"/>
</dbReference>
<evidence type="ECO:0000256" key="4">
    <source>
        <dbReference type="ARBA" id="ARBA00022833"/>
    </source>
</evidence>
<reference evidence="10 11" key="1">
    <citation type="journal article" date="2023" name="bioRxiv">
        <title>Conserved and derived expression patterns and positive selection on dental genes reveal complex evolutionary context of ever-growing rodent molars.</title>
        <authorList>
            <person name="Calamari Z.T."/>
            <person name="Song A."/>
            <person name="Cohen E."/>
            <person name="Akter M."/>
            <person name="Roy R.D."/>
            <person name="Hallikas O."/>
            <person name="Christensen M.M."/>
            <person name="Li P."/>
            <person name="Marangoni P."/>
            <person name="Jernvall J."/>
            <person name="Klein O.D."/>
        </authorList>
    </citation>
    <scope>NUCLEOTIDE SEQUENCE [LARGE SCALE GENOMIC DNA]</scope>
    <source>
        <strain evidence="10">V071</strain>
    </source>
</reference>
<dbReference type="GO" id="GO:0008270">
    <property type="term" value="F:zinc ion binding"/>
    <property type="evidence" value="ECO:0007669"/>
    <property type="project" value="UniProtKB-KW"/>
</dbReference>
<evidence type="ECO:0000313" key="10">
    <source>
        <dbReference type="EMBL" id="KAK7829260.1"/>
    </source>
</evidence>
<dbReference type="SUPFAM" id="SSF57667">
    <property type="entry name" value="beta-beta-alpha zinc fingers"/>
    <property type="match status" value="2"/>
</dbReference>
<feature type="domain" description="C2H2-type" evidence="9">
    <location>
        <begin position="81"/>
        <end position="108"/>
    </location>
</feature>
<keyword evidence="3 7" id="KW-0863">Zinc-finger</keyword>
<keyword evidence="11" id="KW-1185">Reference proteome</keyword>
<comment type="caution">
    <text evidence="10">The sequence shown here is derived from an EMBL/GenBank/DDBJ whole genome shotgun (WGS) entry which is preliminary data.</text>
</comment>
<protein>
    <recommendedName>
        <fullName evidence="9">C2H2-type domain-containing protein</fullName>
    </recommendedName>
</protein>
<feature type="domain" description="C2H2-type" evidence="9">
    <location>
        <begin position="109"/>
        <end position="136"/>
    </location>
</feature>
<keyword evidence="2" id="KW-0677">Repeat</keyword>
<dbReference type="PANTHER" id="PTHR23226:SF179">
    <property type="entry name" value="ZINC FINGER PROTEIN 713"/>
    <property type="match status" value="1"/>
</dbReference>
<dbReference type="InterPro" id="IPR036236">
    <property type="entry name" value="Znf_C2H2_sf"/>
</dbReference>
<evidence type="ECO:0000256" key="5">
    <source>
        <dbReference type="ARBA" id="ARBA00023015"/>
    </source>
</evidence>
<keyword evidence="6" id="KW-0804">Transcription</keyword>
<sequence length="245" mass="27662">MGRHEDLSDYQGNYVRENPCEYNECGKIFHQCAFLTDCIHLREKHGSPDLTGEKSCKCGRGFSQRIRLMQHQRIHTRGKPFICQERGKSFRQHSSFTQHLRIHTGEKPYKCAPCGEAFSPITSLTERQRLHTGERDRPTVASARKPSVSGHILTSMKGRTRARSPISVASVGKPSARVLTLTNIGRSTAARNYVAVRVGTPPAEVRPLMAQSCVGVGSGNDRTDVEKFLILSFFQYHSWWKESFQ</sequence>
<organism evidence="10 11">
    <name type="scientific">Myodes glareolus</name>
    <name type="common">Bank vole</name>
    <name type="synonym">Clethrionomys glareolus</name>
    <dbReference type="NCBI Taxonomy" id="447135"/>
    <lineage>
        <taxon>Eukaryota</taxon>
        <taxon>Metazoa</taxon>
        <taxon>Chordata</taxon>
        <taxon>Craniata</taxon>
        <taxon>Vertebrata</taxon>
        <taxon>Euteleostomi</taxon>
        <taxon>Mammalia</taxon>
        <taxon>Eutheria</taxon>
        <taxon>Euarchontoglires</taxon>
        <taxon>Glires</taxon>
        <taxon>Rodentia</taxon>
        <taxon>Myomorpha</taxon>
        <taxon>Muroidea</taxon>
        <taxon>Cricetidae</taxon>
        <taxon>Arvicolinae</taxon>
        <taxon>Myodes</taxon>
    </lineage>
</organism>
<proteinExistence type="predicted"/>
<feature type="domain" description="C2H2-type" evidence="9">
    <location>
        <begin position="53"/>
        <end position="80"/>
    </location>
</feature>
<name>A0AAW0JR59_MYOGA</name>
<gene>
    <name evidence="10" type="ORF">U0070_012731</name>
</gene>
<evidence type="ECO:0000256" key="2">
    <source>
        <dbReference type="ARBA" id="ARBA00022737"/>
    </source>
</evidence>
<feature type="region of interest" description="Disordered" evidence="8">
    <location>
        <begin position="129"/>
        <end position="148"/>
    </location>
</feature>